<protein>
    <submittedName>
        <fullName evidence="1">Uncharacterized protein</fullName>
    </submittedName>
</protein>
<dbReference type="EMBL" id="FQ958210">
    <property type="protein sequence ID" value="CCD05422.1"/>
    <property type="molecule type" value="Genomic_DNA"/>
</dbReference>
<name>A0AAV2UWN1_LEGPN</name>
<reference evidence="1 2" key="1">
    <citation type="submission" date="2011-07" db="EMBL/GenBank/DDBJ databases">
        <authorList>
            <person name="Genoscope - CEA"/>
        </authorList>
    </citation>
    <scope>NUCLEOTIDE SEQUENCE [LARGE SCALE GENOMIC DNA]</scope>
    <source>
        <strain evidence="2">lorraine</strain>
    </source>
</reference>
<dbReference type="Proteomes" id="UP000010102">
    <property type="component" value="Chromosome"/>
</dbReference>
<dbReference type="AlphaFoldDB" id="A0AAV2UWN1"/>
<accession>A0AAV2UWN1</accession>
<proteinExistence type="predicted"/>
<evidence type="ECO:0000313" key="2">
    <source>
        <dbReference type="Proteomes" id="UP000010102"/>
    </source>
</evidence>
<dbReference type="KEGG" id="lpo:LPO_1385"/>
<sequence>MLSLFSLSICVQAFTNSLELTAVIRLKGQLTPKPSIIQLYVKNINLLDKPYLCTVRFLGPSLRGA</sequence>
<organism evidence="1 2">
    <name type="scientific">Legionella pneumophila subsp. pneumophila</name>
    <dbReference type="NCBI Taxonomy" id="91891"/>
    <lineage>
        <taxon>Bacteria</taxon>
        <taxon>Pseudomonadati</taxon>
        <taxon>Pseudomonadota</taxon>
        <taxon>Gammaproteobacteria</taxon>
        <taxon>Legionellales</taxon>
        <taxon>Legionellaceae</taxon>
        <taxon>Legionella</taxon>
    </lineage>
</organism>
<evidence type="ECO:0000313" key="1">
    <source>
        <dbReference type="EMBL" id="CCD05422.1"/>
    </source>
</evidence>
<gene>
    <name evidence="1" type="ORF">LPO_1385</name>
</gene>